<dbReference type="PROSITE" id="PS50949">
    <property type="entry name" value="HTH_GNTR"/>
    <property type="match status" value="1"/>
</dbReference>
<dbReference type="FunFam" id="3.40.640.10:FF:000023">
    <property type="entry name" value="Transcriptional regulator, GntR family"/>
    <property type="match status" value="1"/>
</dbReference>
<dbReference type="GO" id="GO:0030170">
    <property type="term" value="F:pyridoxal phosphate binding"/>
    <property type="evidence" value="ECO:0007669"/>
    <property type="project" value="InterPro"/>
</dbReference>
<evidence type="ECO:0000259" key="8">
    <source>
        <dbReference type="PROSITE" id="PS50949"/>
    </source>
</evidence>
<keyword evidence="4" id="KW-0663">Pyridoxal phosphate</keyword>
<dbReference type="EMBL" id="VJWE01000016">
    <property type="protein sequence ID" value="TWG34694.1"/>
    <property type="molecule type" value="Genomic_DNA"/>
</dbReference>
<keyword evidence="7" id="KW-0804">Transcription</keyword>
<keyword evidence="2" id="KW-0032">Aminotransferase</keyword>
<evidence type="ECO:0000313" key="9">
    <source>
        <dbReference type="EMBL" id="TWG34694.1"/>
    </source>
</evidence>
<dbReference type="Gene3D" id="3.90.1150.10">
    <property type="entry name" value="Aspartate Aminotransferase, domain 1"/>
    <property type="match status" value="1"/>
</dbReference>
<evidence type="ECO:0000256" key="3">
    <source>
        <dbReference type="ARBA" id="ARBA00022679"/>
    </source>
</evidence>
<keyword evidence="6" id="KW-0238">DNA-binding</keyword>
<dbReference type="SMART" id="SM00345">
    <property type="entry name" value="HTH_GNTR"/>
    <property type="match status" value="1"/>
</dbReference>
<evidence type="ECO:0000256" key="5">
    <source>
        <dbReference type="ARBA" id="ARBA00023015"/>
    </source>
</evidence>
<dbReference type="AlphaFoldDB" id="A0A561XF03"/>
<dbReference type="GeneID" id="51112741"/>
<evidence type="ECO:0000313" key="10">
    <source>
        <dbReference type="Proteomes" id="UP000321485"/>
    </source>
</evidence>
<evidence type="ECO:0000256" key="7">
    <source>
        <dbReference type="ARBA" id="ARBA00023163"/>
    </source>
</evidence>
<dbReference type="InterPro" id="IPR015421">
    <property type="entry name" value="PyrdxlP-dep_Trfase_major"/>
</dbReference>
<dbReference type="InterPro" id="IPR000524">
    <property type="entry name" value="Tscrpt_reg_HTH_GntR"/>
</dbReference>
<dbReference type="GO" id="GO:0008483">
    <property type="term" value="F:transaminase activity"/>
    <property type="evidence" value="ECO:0007669"/>
    <property type="project" value="UniProtKB-KW"/>
</dbReference>
<evidence type="ECO:0000256" key="4">
    <source>
        <dbReference type="ARBA" id="ARBA00022898"/>
    </source>
</evidence>
<evidence type="ECO:0000256" key="2">
    <source>
        <dbReference type="ARBA" id="ARBA00022576"/>
    </source>
</evidence>
<gene>
    <name evidence="9" type="ORF">ATF69_3699</name>
</gene>
<proteinExistence type="inferred from homology"/>
<dbReference type="SUPFAM" id="SSF46785">
    <property type="entry name" value="Winged helix' DNA-binding domain"/>
    <property type="match status" value="1"/>
</dbReference>
<dbReference type="Pfam" id="PF00392">
    <property type="entry name" value="GntR"/>
    <property type="match status" value="1"/>
</dbReference>
<dbReference type="InterPro" id="IPR036390">
    <property type="entry name" value="WH_DNA-bd_sf"/>
</dbReference>
<dbReference type="CDD" id="cd00609">
    <property type="entry name" value="AAT_like"/>
    <property type="match status" value="1"/>
</dbReference>
<feature type="domain" description="HTH gntR-type" evidence="8">
    <location>
        <begin position="1"/>
        <end position="69"/>
    </location>
</feature>
<dbReference type="GO" id="GO:0003677">
    <property type="term" value="F:DNA binding"/>
    <property type="evidence" value="ECO:0007669"/>
    <property type="project" value="UniProtKB-KW"/>
</dbReference>
<comment type="similarity">
    <text evidence="1">In the C-terminal section; belongs to the class-I pyridoxal-phosphate-dependent aminotransferase family.</text>
</comment>
<dbReference type="Proteomes" id="UP000321485">
    <property type="component" value="Unassembled WGS sequence"/>
</dbReference>
<dbReference type="InterPro" id="IPR015422">
    <property type="entry name" value="PyrdxlP-dep_Trfase_small"/>
</dbReference>
<accession>A0A561XF03</accession>
<dbReference type="Gene3D" id="1.10.10.10">
    <property type="entry name" value="Winged helix-like DNA-binding domain superfamily/Winged helix DNA-binding domain"/>
    <property type="match status" value="1"/>
</dbReference>
<protein>
    <submittedName>
        <fullName evidence="9">GntR family transcriptional regulator</fullName>
    </submittedName>
</protein>
<dbReference type="InterPro" id="IPR015424">
    <property type="entry name" value="PyrdxlP-dep_Trfase"/>
</dbReference>
<comment type="caution">
    <text evidence="9">The sequence shown here is derived from an EMBL/GenBank/DDBJ whole genome shotgun (WGS) entry which is preliminary data.</text>
</comment>
<dbReference type="CDD" id="cd07377">
    <property type="entry name" value="WHTH_GntR"/>
    <property type="match status" value="1"/>
</dbReference>
<dbReference type="PANTHER" id="PTHR46577">
    <property type="entry name" value="HTH-TYPE TRANSCRIPTIONAL REGULATORY PROTEIN GABR"/>
    <property type="match status" value="1"/>
</dbReference>
<keyword evidence="3" id="KW-0808">Transferase</keyword>
<sequence>MKRYERHADAIAQLIHSGALRPGDRVPSVREASRTRGISPSTVFEAYYLLEAQGLIHARPRSGYYVSARLPGTAEVRPAEPQPSQPAATSTGVAISDLVFEVLGLARDRDLVPLGSAFPGLELFPLERLARCLGSGMRKLDPWTIVQSLPPGDERLRQQIALRYGVHGMAVDMEEIIITNGAMEALNLCLEAVTQPGDVVVVESPTFYAALQALERLNLQALEIATHPRDGIDLAALAQALERQTPHQPIKACWLMPSFQNPLGSLMPEDKKRELVALLARHGVPLIEDDVYGELHFGPQRPPPAKAFDTEGLVMHCSSFSKSLAPGYRVGWVAAGRQAKAVQRLKLMTTLSAATPSQQALSEYLAQGGYDRHLRQLRRSLAEQQALALAAVAQHFPHGTRVSRPEGGYFLWVELPPEVNALELHRLALQQGISLAPGQIFSADQRFAHCVRINYGHPAQGRLEPALRTVGQLATGLATAVTERPARPKRLSKQ</sequence>
<dbReference type="PANTHER" id="PTHR46577:SF2">
    <property type="entry name" value="TRANSCRIPTIONAL REGULATORY PROTEIN"/>
    <property type="match status" value="1"/>
</dbReference>
<dbReference type="InterPro" id="IPR051446">
    <property type="entry name" value="HTH_trans_reg/aminotransferase"/>
</dbReference>
<dbReference type="Pfam" id="PF00155">
    <property type="entry name" value="Aminotran_1_2"/>
    <property type="match status" value="1"/>
</dbReference>
<dbReference type="InterPro" id="IPR036388">
    <property type="entry name" value="WH-like_DNA-bd_sf"/>
</dbReference>
<reference evidence="9 10" key="1">
    <citation type="journal article" date="2015" name="Stand. Genomic Sci.">
        <title>Genomic Encyclopedia of Bacterial and Archaeal Type Strains, Phase III: the genomes of soil and plant-associated and newly described type strains.</title>
        <authorList>
            <person name="Whitman W.B."/>
            <person name="Woyke T."/>
            <person name="Klenk H.P."/>
            <person name="Zhou Y."/>
            <person name="Lilburn T.G."/>
            <person name="Beck B.J."/>
            <person name="De Vos P."/>
            <person name="Vandamme P."/>
            <person name="Eisen J.A."/>
            <person name="Garrity G."/>
            <person name="Hugenholtz P."/>
            <person name="Kyrpides N.C."/>
        </authorList>
    </citation>
    <scope>NUCLEOTIDE SEQUENCE [LARGE SCALE GENOMIC DNA]</scope>
    <source>
        <strain evidence="9 10">DSM 64</strain>
    </source>
</reference>
<dbReference type="GO" id="GO:0003700">
    <property type="term" value="F:DNA-binding transcription factor activity"/>
    <property type="evidence" value="ECO:0007669"/>
    <property type="project" value="InterPro"/>
</dbReference>
<dbReference type="RefSeq" id="WP_146871881.1">
    <property type="nucleotide sequence ID" value="NZ_VJWE01000016.1"/>
</dbReference>
<evidence type="ECO:0000256" key="1">
    <source>
        <dbReference type="ARBA" id="ARBA00005384"/>
    </source>
</evidence>
<name>A0A561XF03_ACIDE</name>
<dbReference type="InterPro" id="IPR004839">
    <property type="entry name" value="Aminotransferase_I/II_large"/>
</dbReference>
<keyword evidence="5" id="KW-0805">Transcription regulation</keyword>
<dbReference type="Gene3D" id="3.40.640.10">
    <property type="entry name" value="Type I PLP-dependent aspartate aminotransferase-like (Major domain)"/>
    <property type="match status" value="1"/>
</dbReference>
<evidence type="ECO:0000256" key="6">
    <source>
        <dbReference type="ARBA" id="ARBA00023125"/>
    </source>
</evidence>
<dbReference type="SUPFAM" id="SSF53383">
    <property type="entry name" value="PLP-dependent transferases"/>
    <property type="match status" value="1"/>
</dbReference>
<organism evidence="9 10">
    <name type="scientific">Acidovorax delafieldii</name>
    <name type="common">Pseudomonas delafieldii</name>
    <dbReference type="NCBI Taxonomy" id="47920"/>
    <lineage>
        <taxon>Bacteria</taxon>
        <taxon>Pseudomonadati</taxon>
        <taxon>Pseudomonadota</taxon>
        <taxon>Betaproteobacteria</taxon>
        <taxon>Burkholderiales</taxon>
        <taxon>Comamonadaceae</taxon>
        <taxon>Acidovorax</taxon>
    </lineage>
</organism>